<accession>A0ABD7SRC0</accession>
<feature type="region of interest" description="Disordered" evidence="1">
    <location>
        <begin position="44"/>
        <end position="76"/>
    </location>
</feature>
<evidence type="ECO:0000313" key="4">
    <source>
        <dbReference type="Proteomes" id="UP000323819"/>
    </source>
</evidence>
<reference evidence="3 4" key="1">
    <citation type="submission" date="2019-06" db="EMBL/GenBank/DDBJ databases">
        <title>Vibrio cholerae phylogeny based on whole-genome sequencing reveals genetic diversity and population strucutre.</title>
        <authorList>
            <person name="Zhiqiu Y."/>
            <person name="Bin L."/>
            <person name="Lingyan J."/>
        </authorList>
    </citation>
    <scope>NUCLEOTIDE SEQUENCE [LARGE SCALE GENOMIC DNA]</scope>
    <source>
        <strain evidence="3 4">N2814</strain>
    </source>
</reference>
<dbReference type="AlphaFoldDB" id="A0ABD7SRC0"/>
<sequence length="398" mass="44381">MRITTVTLSLSLLVTALFAGGSAYANDLDPNQLNALLEREIREAQKANQDQGQSKAESSQGSGKTDGTKNESNETQVVNVLGRPSKEVSPEQYHEKVLRLAQILKQFDDPRGVLEAKVQEGTLSLTPNDIYTARLIDDAIEQAINTNIVSPKVLNLPYSIDVQNKFKSYDIFIHESGTTQIEFTDAKGNPWPIFNNSPASSFDVSKPTVNTLWVTPTHRYRNNNIFVTLEKYPNTIQLNLIYDATQRHGLASFSVPLLGPVSKPEKPKAEGVDLANPETYSGNGGDTADVALKISDIDQNELMYLAETGYFEPGSEAYKSAKTVVVNDRNIANIWFYKNKFIVRSPYSLDANWDNVINPNGVNKVYVAKNLNSIVKFYSGSNEFELILPDYHRYRSGW</sequence>
<dbReference type="InterPro" id="IPR022073">
    <property type="entry name" value="T4BSS_DotH_IcmK"/>
</dbReference>
<gene>
    <name evidence="3" type="ORF">FXF03_02035</name>
</gene>
<dbReference type="EMBL" id="VSIJ01000005">
    <property type="protein sequence ID" value="TXX67380.1"/>
    <property type="molecule type" value="Genomic_DNA"/>
</dbReference>
<feature type="compositionally biased region" description="Polar residues" evidence="1">
    <location>
        <begin position="46"/>
        <end position="65"/>
    </location>
</feature>
<proteinExistence type="predicted"/>
<evidence type="ECO:0000256" key="1">
    <source>
        <dbReference type="SAM" id="MobiDB-lite"/>
    </source>
</evidence>
<keyword evidence="2" id="KW-0732">Signal</keyword>
<evidence type="ECO:0000313" key="3">
    <source>
        <dbReference type="EMBL" id="TXX67380.1"/>
    </source>
</evidence>
<feature type="chain" id="PRO_5044790242" evidence="2">
    <location>
        <begin position="26"/>
        <end position="398"/>
    </location>
</feature>
<dbReference type="Proteomes" id="UP000323819">
    <property type="component" value="Unassembled WGS sequence"/>
</dbReference>
<protein>
    <submittedName>
        <fullName evidence="3">Uncharacterized protein</fullName>
    </submittedName>
</protein>
<dbReference type="Pfam" id="PF12293">
    <property type="entry name" value="T4BSS_DotH_IcmK"/>
    <property type="match status" value="1"/>
</dbReference>
<evidence type="ECO:0000256" key="2">
    <source>
        <dbReference type="SAM" id="SignalP"/>
    </source>
</evidence>
<name>A0ABD7SRC0_VIBCL</name>
<feature type="signal peptide" evidence="2">
    <location>
        <begin position="1"/>
        <end position="25"/>
    </location>
</feature>
<dbReference type="RefSeq" id="WP_044126038.1">
    <property type="nucleotide sequence ID" value="NZ_JAANNJ010000013.1"/>
</dbReference>
<organism evidence="3 4">
    <name type="scientific">Vibrio cholerae</name>
    <dbReference type="NCBI Taxonomy" id="666"/>
    <lineage>
        <taxon>Bacteria</taxon>
        <taxon>Pseudomonadati</taxon>
        <taxon>Pseudomonadota</taxon>
        <taxon>Gammaproteobacteria</taxon>
        <taxon>Vibrionales</taxon>
        <taxon>Vibrionaceae</taxon>
        <taxon>Vibrio</taxon>
    </lineage>
</organism>
<comment type="caution">
    <text evidence="3">The sequence shown here is derived from an EMBL/GenBank/DDBJ whole genome shotgun (WGS) entry which is preliminary data.</text>
</comment>